<organism evidence="1 2">
    <name type="scientific">Rangifer tarandus platyrhynchus</name>
    <name type="common">Svalbard reindeer</name>
    <dbReference type="NCBI Taxonomy" id="3082113"/>
    <lineage>
        <taxon>Eukaryota</taxon>
        <taxon>Metazoa</taxon>
        <taxon>Chordata</taxon>
        <taxon>Craniata</taxon>
        <taxon>Vertebrata</taxon>
        <taxon>Euteleostomi</taxon>
        <taxon>Mammalia</taxon>
        <taxon>Eutheria</taxon>
        <taxon>Laurasiatheria</taxon>
        <taxon>Artiodactyla</taxon>
        <taxon>Ruminantia</taxon>
        <taxon>Pecora</taxon>
        <taxon>Cervidae</taxon>
        <taxon>Odocoileinae</taxon>
        <taxon>Rangifer</taxon>
    </lineage>
</organism>
<protein>
    <submittedName>
        <fullName evidence="1">Uncharacterized protein</fullName>
    </submittedName>
</protein>
<name>A0AC59Y6K1_RANTA</name>
<reference evidence="1" key="1">
    <citation type="submission" date="2023-05" db="EMBL/GenBank/DDBJ databases">
        <authorList>
            <consortium name="ELIXIR-Norway"/>
        </authorList>
    </citation>
    <scope>NUCLEOTIDE SEQUENCE</scope>
</reference>
<evidence type="ECO:0000313" key="2">
    <source>
        <dbReference type="Proteomes" id="UP001162501"/>
    </source>
</evidence>
<accession>A0AC59Y6K1</accession>
<dbReference type="EMBL" id="OX596094">
    <property type="protein sequence ID" value="CAM9432531.1"/>
    <property type="molecule type" value="Genomic_DNA"/>
</dbReference>
<proteinExistence type="predicted"/>
<reference evidence="1" key="2">
    <citation type="submission" date="2025-03" db="EMBL/GenBank/DDBJ databases">
        <authorList>
            <consortium name="ELIXIR-Norway"/>
            <consortium name="Elixir Norway"/>
        </authorList>
    </citation>
    <scope>NUCLEOTIDE SEQUENCE</scope>
</reference>
<sequence length="67" mass="7467">MEHALATRDPTCALQWPRSRKRQAAPPSRFRLAVAMLPASQLKAVARRELRERVLGRVRGGASACGW</sequence>
<gene>
    <name evidence="1" type="ORF">MRATA1EN22A_LOCUS2443</name>
</gene>
<evidence type="ECO:0000313" key="1">
    <source>
        <dbReference type="EMBL" id="CAM9432531.1"/>
    </source>
</evidence>
<dbReference type="Proteomes" id="UP001162501">
    <property type="component" value="Chromosome 10"/>
</dbReference>